<protein>
    <submittedName>
        <fullName evidence="5">Transport and Golgi organization protein 6</fullName>
    </submittedName>
</protein>
<dbReference type="InterPro" id="IPR019451">
    <property type="entry name" value="Rtp1_C1"/>
</dbReference>
<dbReference type="Gene3D" id="1.25.10.10">
    <property type="entry name" value="Leucine-rich Repeat Variant"/>
    <property type="match status" value="1"/>
</dbReference>
<organism evidence="4 5">
    <name type="scientific">Drosophila albomicans</name>
    <name type="common">Fruit fly</name>
    <dbReference type="NCBI Taxonomy" id="7291"/>
    <lineage>
        <taxon>Eukaryota</taxon>
        <taxon>Metazoa</taxon>
        <taxon>Ecdysozoa</taxon>
        <taxon>Arthropoda</taxon>
        <taxon>Hexapoda</taxon>
        <taxon>Insecta</taxon>
        <taxon>Pterygota</taxon>
        <taxon>Neoptera</taxon>
        <taxon>Endopterygota</taxon>
        <taxon>Diptera</taxon>
        <taxon>Brachycera</taxon>
        <taxon>Muscomorpha</taxon>
        <taxon>Ephydroidea</taxon>
        <taxon>Drosophilidae</taxon>
        <taxon>Drosophila</taxon>
    </lineage>
</organism>
<dbReference type="InterPro" id="IPR011989">
    <property type="entry name" value="ARM-like"/>
</dbReference>
<dbReference type="CTD" id="79613"/>
<evidence type="ECO:0000259" key="3">
    <source>
        <dbReference type="Pfam" id="PF10363"/>
    </source>
</evidence>
<dbReference type="InterPro" id="IPR016024">
    <property type="entry name" value="ARM-type_fold"/>
</dbReference>
<dbReference type="PANTHER" id="PTHR20959:SF1">
    <property type="entry name" value="TRANSPORT AND GOLGI ORGANIZATION PROTEIN 6 HOMOLOG"/>
    <property type="match status" value="1"/>
</dbReference>
<dbReference type="GeneID" id="117563936"/>
<dbReference type="PANTHER" id="PTHR20959">
    <property type="entry name" value="TRANSPORT AND GOLGI ORGANIZATION PROTEIN 6 FAMILY MEMBER"/>
    <property type="match status" value="1"/>
</dbReference>
<feature type="domain" description="RNA polymerase II assembly factor Rtp1 C-terminal" evidence="2">
    <location>
        <begin position="858"/>
        <end position="891"/>
    </location>
</feature>
<accession>A0A6P8WKR7</accession>
<keyword evidence="4" id="KW-1185">Reference proteome</keyword>
<evidence type="ECO:0000256" key="1">
    <source>
        <dbReference type="ARBA" id="ARBA00005724"/>
    </source>
</evidence>
<evidence type="ECO:0000313" key="4">
    <source>
        <dbReference type="Proteomes" id="UP000515160"/>
    </source>
</evidence>
<feature type="domain" description="RNA polymerase II assembly factor Rtp1 C-terminal" evidence="3">
    <location>
        <begin position="658"/>
        <end position="767"/>
    </location>
</feature>
<sequence length="934" mass="106307">MINTAKYFALLEKLSFEHALANESRTQNSTDLPQTPPFIDDNLKHLEKYVPLDVAQQLQELCKALGVEEKIDAEDNTINCYIIRLLHVLHTLSSNINFHSDALEDLISVAHLKLCIQTTQELSYYALRCQLHQDFYKSPVFKNFSNNDLSIPTSLLLLSIQFFITRLLPIRQLHIANAMELVQRDLLAAIISLRTLQLPAEQQSQLNAALSYLWQNESKADFFRHVLLLKATPQLSPQLAKQLHQQLLHKLSLPHGFASLIAALHTASQNLDSTRSAEVVAHIVAQRGYSLRLQQQLIEQIFDYCRLQLSNVNSMIYGVLSLRRLCELNETNRASIEHILTAHWQPLVQPEDLLSGLIIWEQSELTACLQLWQQLFCSSSVACLPSSLLIPYIPLLVQLHEQLPAGNKRKSVSALICRCLDNRDAELELPLQLQRLLSWQLDKNPPWQSLHQRVALEKETLQVKVQQAELVKQQDYTPSHTLCSLLMSDNNHALTSKVFLALLRLMLQQLSEGSSIGLLSNEEELAHFLQSKYQLKMQLLVALELLVWHPPLKAQLAQTQSKQFMQLLSELLQQRLSNQKPTVEADQTLVVCLMLLQELLESSEQLQLAESTQRLLKPLQQLAAQTPNELVKQATRSLLSLLLGDRVSTQPTADRSAFQRARELIEQKKPHLQVYGIQLIVQALRNKDVEFTSQCHRILALTLETLKSNQESYTFLNCVRLFVALVHIMESEVLDLLSAEYLAETAKLDYRLLVGEAILKSAQEIGPLCYRYKDVLLNCFLHGTKSPLDELRTSSYANLAQLCRLLTYQVHSFFQELLQLINDELSFGSYLPAKRGALLVLAELLAGMENLLDYQDILLPVYRLLRAIEANEDADPQMRQHAANGLKILNAKCREMLQTSVDPLEQMQREIKVLGIKEPVASSSKKQRHILELN</sequence>
<dbReference type="InterPro" id="IPR019414">
    <property type="entry name" value="Rtp1_C2"/>
</dbReference>
<dbReference type="AlphaFoldDB" id="A0A6P8WKR7"/>
<dbReference type="RefSeq" id="XP_034098400.1">
    <property type="nucleotide sequence ID" value="XM_034242509.2"/>
</dbReference>
<evidence type="ECO:0000313" key="5">
    <source>
        <dbReference type="RefSeq" id="XP_034098400.1"/>
    </source>
</evidence>
<gene>
    <name evidence="5" type="primary">LOC117563936</name>
</gene>
<dbReference type="Pfam" id="PF10304">
    <property type="entry name" value="RTP1_C2"/>
    <property type="match status" value="1"/>
</dbReference>
<name>A0A6P8WKR7_DROAB</name>
<dbReference type="OrthoDB" id="39591at2759"/>
<dbReference type="GO" id="GO:0009306">
    <property type="term" value="P:protein secretion"/>
    <property type="evidence" value="ECO:0007669"/>
    <property type="project" value="TreeGrafter"/>
</dbReference>
<dbReference type="SUPFAM" id="SSF48371">
    <property type="entry name" value="ARM repeat"/>
    <property type="match status" value="1"/>
</dbReference>
<reference evidence="5" key="1">
    <citation type="submission" date="2025-08" db="UniProtKB">
        <authorList>
            <consortium name="RefSeq"/>
        </authorList>
    </citation>
    <scope>IDENTIFICATION</scope>
    <source>
        <strain evidence="5">15112-1751.03</strain>
        <tissue evidence="5">Whole Adult</tissue>
    </source>
</reference>
<dbReference type="InterPro" id="IPR039600">
    <property type="entry name" value="TANGO6/Rtp1"/>
</dbReference>
<evidence type="ECO:0000259" key="2">
    <source>
        <dbReference type="Pfam" id="PF10304"/>
    </source>
</evidence>
<dbReference type="Proteomes" id="UP000515160">
    <property type="component" value="Chromosome 2L"/>
</dbReference>
<dbReference type="Pfam" id="PF10363">
    <property type="entry name" value="RTP1_C1"/>
    <property type="match status" value="1"/>
</dbReference>
<proteinExistence type="inferred from homology"/>
<comment type="similarity">
    <text evidence="1">Belongs to the Tango6 family.</text>
</comment>